<dbReference type="CDD" id="cd14066">
    <property type="entry name" value="STKc_IRAK"/>
    <property type="match status" value="1"/>
</dbReference>
<comment type="subcellular location">
    <subcellularLocation>
        <location evidence="1">Membrane</location>
        <topology evidence="1">Single-pass type I membrane protein</topology>
    </subcellularLocation>
</comment>
<keyword evidence="10 18" id="KW-1133">Transmembrane helix</keyword>
<evidence type="ECO:0000256" key="17">
    <source>
        <dbReference type="PROSITE-ProRule" id="PRU10141"/>
    </source>
</evidence>
<feature type="transmembrane region" description="Helical" evidence="18">
    <location>
        <begin position="360"/>
        <end position="382"/>
    </location>
</feature>
<dbReference type="InterPro" id="IPR045274">
    <property type="entry name" value="WAK-like"/>
</dbReference>
<dbReference type="InterPro" id="IPR049883">
    <property type="entry name" value="NOTCH1_EGF-like"/>
</dbReference>
<accession>A0AAN7IZ14</accession>
<dbReference type="Gene3D" id="1.10.510.10">
    <property type="entry name" value="Transferase(Phosphotransferase) domain 1"/>
    <property type="match status" value="1"/>
</dbReference>
<dbReference type="Pfam" id="PF13947">
    <property type="entry name" value="GUB_WAK_bind"/>
    <property type="match status" value="1"/>
</dbReference>
<feature type="domain" description="EGF-like" evidence="20">
    <location>
        <begin position="307"/>
        <end position="346"/>
    </location>
</feature>
<dbReference type="GO" id="GO:0007166">
    <property type="term" value="P:cell surface receptor signaling pathway"/>
    <property type="evidence" value="ECO:0007669"/>
    <property type="project" value="InterPro"/>
</dbReference>
<dbReference type="GO" id="GO:0005509">
    <property type="term" value="F:calcium ion binding"/>
    <property type="evidence" value="ECO:0007669"/>
    <property type="project" value="InterPro"/>
</dbReference>
<dbReference type="Gene3D" id="2.10.25.10">
    <property type="entry name" value="Laminin"/>
    <property type="match status" value="2"/>
</dbReference>
<dbReference type="InterPro" id="IPR001881">
    <property type="entry name" value="EGF-like_Ca-bd_dom"/>
</dbReference>
<keyword evidence="9 17" id="KW-0067">ATP-binding</keyword>
<dbReference type="EMBL" id="JAXUIC010000004">
    <property type="protein sequence ID" value="KAK4594699.1"/>
    <property type="molecule type" value="Genomic_DNA"/>
</dbReference>
<comment type="caution">
    <text evidence="21">The sequence shown here is derived from an EMBL/GenBank/DDBJ whole genome shotgun (WGS) entry which is preliminary data.</text>
</comment>
<dbReference type="PROSITE" id="PS00108">
    <property type="entry name" value="PROTEIN_KINASE_ST"/>
    <property type="match status" value="1"/>
</dbReference>
<evidence type="ECO:0000256" key="8">
    <source>
        <dbReference type="ARBA" id="ARBA00022777"/>
    </source>
</evidence>
<keyword evidence="5 18" id="KW-0812">Transmembrane</keyword>
<dbReference type="FunFam" id="1.10.510.10:FF:000084">
    <property type="entry name" value="Wall-associated receptor kinase 2"/>
    <property type="match status" value="1"/>
</dbReference>
<evidence type="ECO:0000256" key="4">
    <source>
        <dbReference type="ARBA" id="ARBA00022679"/>
    </source>
</evidence>
<dbReference type="AlphaFoldDB" id="A0AAN7IZ14"/>
<evidence type="ECO:0000256" key="6">
    <source>
        <dbReference type="ARBA" id="ARBA00022729"/>
    </source>
</evidence>
<evidence type="ECO:0000256" key="15">
    <source>
        <dbReference type="ARBA" id="ARBA00047951"/>
    </source>
</evidence>
<name>A0AAN7IZ14_QUERU</name>
<evidence type="ECO:0000259" key="20">
    <source>
        <dbReference type="PROSITE" id="PS50026"/>
    </source>
</evidence>
<dbReference type="Proteomes" id="UP001324115">
    <property type="component" value="Unassembled WGS sequence"/>
</dbReference>
<dbReference type="PROSITE" id="PS50026">
    <property type="entry name" value="EGF_3"/>
    <property type="match status" value="2"/>
</dbReference>
<dbReference type="PROSITE" id="PS00107">
    <property type="entry name" value="PROTEIN_KINASE_ATP"/>
    <property type="match status" value="1"/>
</dbReference>
<keyword evidence="11 18" id="KW-0472">Membrane</keyword>
<dbReference type="InterPro" id="IPR025287">
    <property type="entry name" value="WAK_GUB"/>
</dbReference>
<keyword evidence="7 17" id="KW-0547">Nucleotide-binding</keyword>
<feature type="domain" description="Protein kinase" evidence="19">
    <location>
        <begin position="432"/>
        <end position="714"/>
    </location>
</feature>
<evidence type="ECO:0000256" key="3">
    <source>
        <dbReference type="ARBA" id="ARBA00022536"/>
    </source>
</evidence>
<dbReference type="PANTHER" id="PTHR27005">
    <property type="entry name" value="WALL-ASSOCIATED RECEPTOR KINASE-LIKE 21"/>
    <property type="match status" value="1"/>
</dbReference>
<keyword evidence="13" id="KW-0325">Glycoprotein</keyword>
<protein>
    <submittedName>
        <fullName evidence="21">Uncharacterized protein</fullName>
    </submittedName>
</protein>
<dbReference type="SMART" id="SM00220">
    <property type="entry name" value="S_TKc"/>
    <property type="match status" value="1"/>
</dbReference>
<dbReference type="GO" id="GO:0030247">
    <property type="term" value="F:polysaccharide binding"/>
    <property type="evidence" value="ECO:0007669"/>
    <property type="project" value="InterPro"/>
</dbReference>
<feature type="disulfide bond" evidence="16">
    <location>
        <begin position="317"/>
        <end position="334"/>
    </location>
</feature>
<dbReference type="Pfam" id="PF07645">
    <property type="entry name" value="EGF_CA"/>
    <property type="match status" value="1"/>
</dbReference>
<evidence type="ECO:0000256" key="14">
    <source>
        <dbReference type="ARBA" id="ARBA00047558"/>
    </source>
</evidence>
<keyword evidence="22" id="KW-1185">Reference proteome</keyword>
<evidence type="ECO:0000256" key="18">
    <source>
        <dbReference type="SAM" id="Phobius"/>
    </source>
</evidence>
<dbReference type="GO" id="GO:0005524">
    <property type="term" value="F:ATP binding"/>
    <property type="evidence" value="ECO:0007669"/>
    <property type="project" value="UniProtKB-UniRule"/>
</dbReference>
<comment type="catalytic activity">
    <reaction evidence="14">
        <text>L-seryl-[protein] + ATP = O-phospho-L-seryl-[protein] + ADP + H(+)</text>
        <dbReference type="Rhea" id="RHEA:17989"/>
        <dbReference type="Rhea" id="RHEA-COMP:9863"/>
        <dbReference type="Rhea" id="RHEA-COMP:11604"/>
        <dbReference type="ChEBI" id="CHEBI:15378"/>
        <dbReference type="ChEBI" id="CHEBI:29999"/>
        <dbReference type="ChEBI" id="CHEBI:30616"/>
        <dbReference type="ChEBI" id="CHEBI:83421"/>
        <dbReference type="ChEBI" id="CHEBI:456216"/>
    </reaction>
</comment>
<dbReference type="SUPFAM" id="SSF57196">
    <property type="entry name" value="EGF/Laminin"/>
    <property type="match status" value="1"/>
</dbReference>
<feature type="domain" description="EGF-like" evidence="20">
    <location>
        <begin position="263"/>
        <end position="306"/>
    </location>
</feature>
<dbReference type="CDD" id="cd00054">
    <property type="entry name" value="EGF_CA"/>
    <property type="match status" value="1"/>
</dbReference>
<dbReference type="InterPro" id="IPR017441">
    <property type="entry name" value="Protein_kinase_ATP_BS"/>
</dbReference>
<evidence type="ECO:0000256" key="11">
    <source>
        <dbReference type="ARBA" id="ARBA00023136"/>
    </source>
</evidence>
<dbReference type="SMART" id="SM00179">
    <property type="entry name" value="EGF_CA"/>
    <property type="match status" value="1"/>
</dbReference>
<keyword evidence="4" id="KW-0808">Transferase</keyword>
<dbReference type="Gene3D" id="3.30.200.20">
    <property type="entry name" value="Phosphorylase Kinase, domain 1"/>
    <property type="match status" value="1"/>
</dbReference>
<keyword evidence="6" id="KW-0732">Signal</keyword>
<dbReference type="InterPro" id="IPR008271">
    <property type="entry name" value="Ser/Thr_kinase_AS"/>
</dbReference>
<dbReference type="PANTHER" id="PTHR27005:SF468">
    <property type="entry name" value="OS01G0310500 PROTEIN"/>
    <property type="match status" value="1"/>
</dbReference>
<evidence type="ECO:0000256" key="10">
    <source>
        <dbReference type="ARBA" id="ARBA00022989"/>
    </source>
</evidence>
<evidence type="ECO:0000313" key="21">
    <source>
        <dbReference type="EMBL" id="KAK4594699.1"/>
    </source>
</evidence>
<feature type="disulfide bond" evidence="16">
    <location>
        <begin position="272"/>
        <end position="289"/>
    </location>
</feature>
<gene>
    <name evidence="21" type="ORF">RGQ29_018410</name>
</gene>
<evidence type="ECO:0000256" key="7">
    <source>
        <dbReference type="ARBA" id="ARBA00022741"/>
    </source>
</evidence>
<dbReference type="Pfam" id="PF00069">
    <property type="entry name" value="Pkinase"/>
    <property type="match status" value="1"/>
</dbReference>
<evidence type="ECO:0000256" key="12">
    <source>
        <dbReference type="ARBA" id="ARBA00023157"/>
    </source>
</evidence>
<feature type="binding site" evidence="17">
    <location>
        <position position="461"/>
    </location>
    <ligand>
        <name>ATP</name>
        <dbReference type="ChEBI" id="CHEBI:30616"/>
    </ligand>
</feature>
<keyword evidence="8" id="KW-0418">Kinase</keyword>
<evidence type="ECO:0000256" key="1">
    <source>
        <dbReference type="ARBA" id="ARBA00004479"/>
    </source>
</evidence>
<dbReference type="InterPro" id="IPR000742">
    <property type="entry name" value="EGF"/>
</dbReference>
<proteinExistence type="predicted"/>
<dbReference type="InterPro" id="IPR000719">
    <property type="entry name" value="Prot_kinase_dom"/>
</dbReference>
<dbReference type="GO" id="GO:0005886">
    <property type="term" value="C:plasma membrane"/>
    <property type="evidence" value="ECO:0007669"/>
    <property type="project" value="TreeGrafter"/>
</dbReference>
<dbReference type="GO" id="GO:0004674">
    <property type="term" value="F:protein serine/threonine kinase activity"/>
    <property type="evidence" value="ECO:0007669"/>
    <property type="project" value="UniProtKB-KW"/>
</dbReference>
<dbReference type="PROSITE" id="PS50011">
    <property type="entry name" value="PROTEIN_KINASE_DOM"/>
    <property type="match status" value="1"/>
</dbReference>
<comment type="caution">
    <text evidence="16">Lacks conserved residue(s) required for the propagation of feature annotation.</text>
</comment>
<feature type="transmembrane region" description="Helical" evidence="18">
    <location>
        <begin position="24"/>
        <end position="49"/>
    </location>
</feature>
<dbReference type="FunFam" id="2.10.25.10:FF:000628">
    <property type="entry name" value="Wall-associated receptor kinase 2"/>
    <property type="match status" value="1"/>
</dbReference>
<organism evidence="21 22">
    <name type="scientific">Quercus rubra</name>
    <name type="common">Northern red oak</name>
    <name type="synonym">Quercus borealis</name>
    <dbReference type="NCBI Taxonomy" id="3512"/>
    <lineage>
        <taxon>Eukaryota</taxon>
        <taxon>Viridiplantae</taxon>
        <taxon>Streptophyta</taxon>
        <taxon>Embryophyta</taxon>
        <taxon>Tracheophyta</taxon>
        <taxon>Spermatophyta</taxon>
        <taxon>Magnoliopsida</taxon>
        <taxon>eudicotyledons</taxon>
        <taxon>Gunneridae</taxon>
        <taxon>Pentapetalae</taxon>
        <taxon>rosids</taxon>
        <taxon>fabids</taxon>
        <taxon>Fagales</taxon>
        <taxon>Fagaceae</taxon>
        <taxon>Quercus</taxon>
    </lineage>
</organism>
<evidence type="ECO:0000256" key="5">
    <source>
        <dbReference type="ARBA" id="ARBA00022692"/>
    </source>
</evidence>
<reference evidence="21 22" key="1">
    <citation type="journal article" date="2023" name="G3 (Bethesda)">
        <title>A haplotype-resolved chromosome-scale genome for Quercus rubra L. provides insights into the genetics of adaptive traits for red oak species.</title>
        <authorList>
            <person name="Kapoor B."/>
            <person name="Jenkins J."/>
            <person name="Schmutz J."/>
            <person name="Zhebentyayeva T."/>
            <person name="Kuelheim C."/>
            <person name="Coggeshall M."/>
            <person name="Heim C."/>
            <person name="Lasky J.R."/>
            <person name="Leites L."/>
            <person name="Islam-Faridi N."/>
            <person name="Romero-Severson J."/>
            <person name="DeLeo V.L."/>
            <person name="Lucas S.M."/>
            <person name="Lazic D."/>
            <person name="Gailing O."/>
            <person name="Carlson J."/>
            <person name="Staton M."/>
        </authorList>
    </citation>
    <scope>NUCLEOTIDE SEQUENCE [LARGE SCALE GENOMIC DNA]</scope>
    <source>
        <strain evidence="21">Pseudo-F2</strain>
    </source>
</reference>
<keyword evidence="12 16" id="KW-1015">Disulfide bond</keyword>
<keyword evidence="2" id="KW-0723">Serine/threonine-protein kinase</keyword>
<sequence>MHKHNNPTSSPWEILGDMGFLETLIRITCVGVILSEFAVAVVGFTFPIARPNCSDRCGNATIPYPFGLREGCYLDHNFFVNCTNSSEPFIPKNMIVKNISLHGQIDTLMYVARDCYEHGVKDYNSSTDPWLKSPLNITVSSTQNKFVVVGCDTYAYLHGYKQNERYTTGCASICESTRFMVNGSCTGVGCCEVDIPKGLKNVTMESRSFQNHNIVEYFNPCGYAFISKQDTFNFSTDSLRTLRDQQMMPMVLDWAIGNETCNDVENKSNYICGDNSSCQNSEDGSGYRCKCKDGYDGNPYLPNGCQDIDECENPNNCNHLGQECINEPVGNYTCVCIKGYHLDQSAGVCVTNQSSLQVKLLVGVGISFIVMLVCSSWLYLMVKQRKLIKLRQRFFEQNGGLILQQKLSKPENSTATAKIFTTEELKKSTNNYDETLIIGRGGFGTVYKGLLPDNRIVAIKKSKTVDESQIEQFINEVVVLSQINHRNVVKLLGCCLETQVPLLVYEFIPNGTLFEYIHHKNKASTVSWEIRLRIAAETAEALSYLHFAASPPIIHRDVKSSNILLDSTHTAKVSDFGASRLVPLDQTQLATMVQGTLGYLDPEYMQTSQLTEKSDVYSFGVVLVELLTGEKALSFDKPEEERSLAIRFLSLLKANRLFEILEKHIAKEGKADQLKEVANLAKRCLRLKGEDRPTMKEVATELEGLRKMEMHSWVNVDSNSEETKCLLGETSDSYKYNASNKSTNVYDSVRDHVIFDLDDGR</sequence>
<dbReference type="SUPFAM" id="SSF56112">
    <property type="entry name" value="Protein kinase-like (PK-like)"/>
    <property type="match status" value="1"/>
</dbReference>
<keyword evidence="3 16" id="KW-0245">EGF-like domain</keyword>
<comment type="catalytic activity">
    <reaction evidence="15">
        <text>L-threonyl-[protein] + ATP = O-phospho-L-threonyl-[protein] + ADP + H(+)</text>
        <dbReference type="Rhea" id="RHEA:46608"/>
        <dbReference type="Rhea" id="RHEA-COMP:11060"/>
        <dbReference type="Rhea" id="RHEA-COMP:11605"/>
        <dbReference type="ChEBI" id="CHEBI:15378"/>
        <dbReference type="ChEBI" id="CHEBI:30013"/>
        <dbReference type="ChEBI" id="CHEBI:30616"/>
        <dbReference type="ChEBI" id="CHEBI:61977"/>
        <dbReference type="ChEBI" id="CHEBI:456216"/>
    </reaction>
</comment>
<evidence type="ECO:0000256" key="16">
    <source>
        <dbReference type="PROSITE-ProRule" id="PRU00076"/>
    </source>
</evidence>
<dbReference type="FunFam" id="3.30.200.20:FF:000043">
    <property type="entry name" value="Wall-associated receptor kinase 2"/>
    <property type="match status" value="1"/>
</dbReference>
<evidence type="ECO:0000313" key="22">
    <source>
        <dbReference type="Proteomes" id="UP001324115"/>
    </source>
</evidence>
<evidence type="ECO:0000256" key="9">
    <source>
        <dbReference type="ARBA" id="ARBA00022840"/>
    </source>
</evidence>
<evidence type="ECO:0000259" key="19">
    <source>
        <dbReference type="PROSITE" id="PS50011"/>
    </source>
</evidence>
<dbReference type="SMART" id="SM00181">
    <property type="entry name" value="EGF"/>
    <property type="match status" value="2"/>
</dbReference>
<dbReference type="InterPro" id="IPR011009">
    <property type="entry name" value="Kinase-like_dom_sf"/>
</dbReference>
<evidence type="ECO:0000256" key="13">
    <source>
        <dbReference type="ARBA" id="ARBA00023180"/>
    </source>
</evidence>
<evidence type="ECO:0000256" key="2">
    <source>
        <dbReference type="ARBA" id="ARBA00022527"/>
    </source>
</evidence>